<dbReference type="KEGG" id="vg:19592941"/>
<dbReference type="Proteomes" id="UP000012997">
    <property type="component" value="Segment"/>
</dbReference>
<protein>
    <submittedName>
        <fullName evidence="1">Uncharacterized protein</fullName>
    </submittedName>
</protein>
<reference evidence="1 2" key="1">
    <citation type="journal article" date="2014" name="Genome Announc.">
        <title>Complete Genome Sequence of the Edwardsiella ictaluri-Specific Bacteriophage PEi21, Isolated from River Water in Japan.</title>
        <authorList>
            <person name="Yasuike M."/>
            <person name="Kai W."/>
            <person name="Nakamura Y."/>
            <person name="Fujiwara A."/>
            <person name="Kawato Y."/>
            <person name="Hassan E.S."/>
            <person name="Mahmoud M.M."/>
            <person name="Nagai S."/>
            <person name="Kobayashi T."/>
            <person name="Ototake M."/>
            <person name="Nakai T."/>
        </authorList>
    </citation>
    <scope>NUCLEOTIDE SEQUENCE [LARGE SCALE GENOMIC DNA]</scope>
</reference>
<dbReference type="RefSeq" id="YP_008869278.1">
    <property type="nucleotide sequence ID" value="NC_021342.2"/>
</dbReference>
<dbReference type="EMBL" id="AP013057">
    <property type="protein sequence ID" value="BAN16875.1"/>
    <property type="molecule type" value="Genomic_DNA"/>
</dbReference>
<evidence type="ECO:0000313" key="2">
    <source>
        <dbReference type="Proteomes" id="UP000012997"/>
    </source>
</evidence>
<proteinExistence type="predicted"/>
<name>N0DPH2_9CAUD</name>
<keyword evidence="2" id="KW-1185">Reference proteome</keyword>
<accession>N0DPH2</accession>
<evidence type="ECO:0000313" key="1">
    <source>
        <dbReference type="EMBL" id="BAN16875.1"/>
    </source>
</evidence>
<organism evidence="1 2">
    <name type="scientific">Edwardsiella phage PEi21</name>
    <dbReference type="NCBI Taxonomy" id="1325372"/>
    <lineage>
        <taxon>Viruses</taxon>
        <taxon>Duplodnaviria</taxon>
        <taxon>Heunggongvirae</taxon>
        <taxon>Uroviricota</taxon>
        <taxon>Caudoviricetes</taxon>
        <taxon>Yokohamavirus</taxon>
        <taxon>Yokohamavirus PEi21</taxon>
    </lineage>
</organism>
<dbReference type="GeneID" id="19592941"/>
<dbReference type="OrthoDB" id="41354at10239"/>
<sequence length="86" mass="9106">MNNKGWVKCVKSNDHELFVPGVVYPVTGLPGEPDGVCGGTIGPCGTTVTSKCGKDCYLHLGNFKDAYSGVFGTFEYIPPMGGEKCE</sequence>